<accession>A0A7S2B9N3</accession>
<sequence length="111" mass="12006">MHPTFRVAGVGCGPHPTMTYACAVTLAGGFGPKPVDKRRIVMCAAGGEPDERFMEVLRSVPDDDFQQEILDQIEGGCSVHLSYDPNAGVEAKLTDEDGSVTEYNMEWEAGE</sequence>
<dbReference type="AlphaFoldDB" id="A0A7S2B9N3"/>
<gene>
    <name evidence="1" type="ORF">FPAR1323_LOCUS2764</name>
</gene>
<dbReference type="PROSITE" id="PS51257">
    <property type="entry name" value="PROKAR_LIPOPROTEIN"/>
    <property type="match status" value="1"/>
</dbReference>
<protein>
    <submittedName>
        <fullName evidence="1">Uncharacterized protein</fullName>
    </submittedName>
</protein>
<reference evidence="1" key="1">
    <citation type="submission" date="2021-01" db="EMBL/GenBank/DDBJ databases">
        <authorList>
            <person name="Corre E."/>
            <person name="Pelletier E."/>
            <person name="Niang G."/>
            <person name="Scheremetjew M."/>
            <person name="Finn R."/>
            <person name="Kale V."/>
            <person name="Holt S."/>
            <person name="Cochrane G."/>
            <person name="Meng A."/>
            <person name="Brown T."/>
            <person name="Cohen L."/>
        </authorList>
    </citation>
    <scope>NUCLEOTIDE SEQUENCE</scope>
    <source>
        <strain evidence="1">RCC1693</strain>
    </source>
</reference>
<organism evidence="1">
    <name type="scientific">Florenciella parvula</name>
    <dbReference type="NCBI Taxonomy" id="236787"/>
    <lineage>
        <taxon>Eukaryota</taxon>
        <taxon>Sar</taxon>
        <taxon>Stramenopiles</taxon>
        <taxon>Ochrophyta</taxon>
        <taxon>Dictyochophyceae</taxon>
        <taxon>Florenciellales</taxon>
        <taxon>Florenciella</taxon>
    </lineage>
</organism>
<proteinExistence type="predicted"/>
<dbReference type="EMBL" id="HBGT01005049">
    <property type="protein sequence ID" value="CAD9390296.1"/>
    <property type="molecule type" value="Transcribed_RNA"/>
</dbReference>
<name>A0A7S2B9N3_9STRA</name>
<evidence type="ECO:0000313" key="1">
    <source>
        <dbReference type="EMBL" id="CAD9390296.1"/>
    </source>
</evidence>